<organism evidence="13 14">
    <name type="scientific">Lachancea quebecensis</name>
    <dbReference type="NCBI Taxonomy" id="1654605"/>
    <lineage>
        <taxon>Eukaryota</taxon>
        <taxon>Fungi</taxon>
        <taxon>Dikarya</taxon>
        <taxon>Ascomycota</taxon>
        <taxon>Saccharomycotina</taxon>
        <taxon>Saccharomycetes</taxon>
        <taxon>Saccharomycetales</taxon>
        <taxon>Saccharomycetaceae</taxon>
        <taxon>Lachancea</taxon>
    </lineage>
</organism>
<evidence type="ECO:0000256" key="4">
    <source>
        <dbReference type="ARBA" id="ARBA00022676"/>
    </source>
</evidence>
<dbReference type="PANTHER" id="PTHR22760:SF3">
    <property type="entry name" value="GPI MANNOSYLTRANSFERASE 4"/>
    <property type="match status" value="1"/>
</dbReference>
<keyword evidence="9 11" id="KW-0472">Membrane</keyword>
<evidence type="ECO:0000256" key="9">
    <source>
        <dbReference type="ARBA" id="ARBA00023136"/>
    </source>
</evidence>
<keyword evidence="8 11" id="KW-1133">Transmembrane helix</keyword>
<feature type="chain" id="PRO_5006066524" description="Mannosyltransferase" evidence="12">
    <location>
        <begin position="19"/>
        <end position="510"/>
    </location>
</feature>
<dbReference type="InterPro" id="IPR005599">
    <property type="entry name" value="GPI_mannosylTrfase"/>
</dbReference>
<evidence type="ECO:0000256" key="7">
    <source>
        <dbReference type="ARBA" id="ARBA00022824"/>
    </source>
</evidence>
<evidence type="ECO:0000256" key="10">
    <source>
        <dbReference type="ARBA" id="ARBA00038466"/>
    </source>
</evidence>
<evidence type="ECO:0000256" key="8">
    <source>
        <dbReference type="ARBA" id="ARBA00022989"/>
    </source>
</evidence>
<feature type="transmembrane region" description="Helical" evidence="11">
    <location>
        <begin position="313"/>
        <end position="332"/>
    </location>
</feature>
<comment type="subcellular location">
    <subcellularLocation>
        <location evidence="1 11">Endoplasmic reticulum membrane</location>
        <topology evidence="1 11">Multi-pass membrane protein</topology>
    </subcellularLocation>
</comment>
<protein>
    <recommendedName>
        <fullName evidence="11">Mannosyltransferase</fullName>
        <ecNumber evidence="11">2.4.1.-</ecNumber>
    </recommendedName>
</protein>
<comment type="similarity">
    <text evidence="10">Belongs to the glycosyltransferase 22 family. PIGZ subfamily.</text>
</comment>
<keyword evidence="4 11" id="KW-0328">Glycosyltransferase</keyword>
<feature type="transmembrane region" description="Helical" evidence="11">
    <location>
        <begin position="76"/>
        <end position="98"/>
    </location>
</feature>
<keyword evidence="5" id="KW-0808">Transferase</keyword>
<evidence type="ECO:0000256" key="2">
    <source>
        <dbReference type="ARBA" id="ARBA00004687"/>
    </source>
</evidence>
<dbReference type="EMBL" id="LN890536">
    <property type="protein sequence ID" value="CUS24140.1"/>
    <property type="molecule type" value="Genomic_DNA"/>
</dbReference>
<comment type="pathway">
    <text evidence="2">Glycolipid biosynthesis; glycosylphosphatidylinositol-anchor biosynthesis.</text>
</comment>
<feature type="transmembrane region" description="Helical" evidence="11">
    <location>
        <begin position="141"/>
        <end position="157"/>
    </location>
</feature>
<keyword evidence="3" id="KW-0337">GPI-anchor biosynthesis</keyword>
<evidence type="ECO:0000313" key="13">
    <source>
        <dbReference type="EMBL" id="CUS24140.1"/>
    </source>
</evidence>
<dbReference type="AlphaFoldDB" id="A0A0P1KV46"/>
<keyword evidence="14" id="KW-1185">Reference proteome</keyword>
<dbReference type="GO" id="GO:0005789">
    <property type="term" value="C:endoplasmic reticulum membrane"/>
    <property type="evidence" value="ECO:0007669"/>
    <property type="project" value="UniProtKB-SubCell"/>
</dbReference>
<feature type="transmembrane region" description="Helical" evidence="11">
    <location>
        <begin position="169"/>
        <end position="195"/>
    </location>
</feature>
<dbReference type="Proteomes" id="UP000236544">
    <property type="component" value="Unassembled WGS sequence"/>
</dbReference>
<feature type="transmembrane region" description="Helical" evidence="11">
    <location>
        <begin position="338"/>
        <end position="357"/>
    </location>
</feature>
<feature type="transmembrane region" description="Helical" evidence="11">
    <location>
        <begin position="207"/>
        <end position="228"/>
    </location>
</feature>
<reference evidence="14" key="1">
    <citation type="submission" date="2015-10" db="EMBL/GenBank/DDBJ databases">
        <authorList>
            <person name="Devillers H."/>
        </authorList>
    </citation>
    <scope>NUCLEOTIDE SEQUENCE [LARGE SCALE GENOMIC DNA]</scope>
</reference>
<feature type="transmembrane region" description="Helical" evidence="11">
    <location>
        <begin position="289"/>
        <end position="306"/>
    </location>
</feature>
<dbReference type="Pfam" id="PF03901">
    <property type="entry name" value="Glyco_transf_22"/>
    <property type="match status" value="1"/>
</dbReference>
<name>A0A0P1KV46_9SACH</name>
<evidence type="ECO:0000256" key="5">
    <source>
        <dbReference type="ARBA" id="ARBA00022679"/>
    </source>
</evidence>
<evidence type="ECO:0000256" key="12">
    <source>
        <dbReference type="SAM" id="SignalP"/>
    </source>
</evidence>
<dbReference type="PANTHER" id="PTHR22760">
    <property type="entry name" value="GLYCOSYLTRANSFERASE"/>
    <property type="match status" value="1"/>
</dbReference>
<dbReference type="GO" id="GO:0006506">
    <property type="term" value="P:GPI anchor biosynthetic process"/>
    <property type="evidence" value="ECO:0007669"/>
    <property type="project" value="UniProtKB-KW"/>
</dbReference>
<dbReference type="EC" id="2.4.1.-" evidence="11"/>
<dbReference type="OrthoDB" id="10066429at2759"/>
<evidence type="ECO:0000256" key="3">
    <source>
        <dbReference type="ARBA" id="ARBA00022502"/>
    </source>
</evidence>
<keyword evidence="7 11" id="KW-0256">Endoplasmic reticulum</keyword>
<dbReference type="GO" id="GO:0000026">
    <property type="term" value="F:alpha-1,2-mannosyltransferase activity"/>
    <property type="evidence" value="ECO:0007669"/>
    <property type="project" value="TreeGrafter"/>
</dbReference>
<gene>
    <name evidence="13" type="ORF">LAQU0_S14e01024g</name>
</gene>
<feature type="signal peptide" evidence="12">
    <location>
        <begin position="1"/>
        <end position="18"/>
    </location>
</feature>
<sequence length="510" mass="59036">MRLKTWHVLGYLFGLIFALEPSYIHPDEHFQSLEIMMIKVMGIKGTIPWEFELENAARSFIPLYVTYGPLLYLNKYIFHLSSGIALMYMVRLQNYIVFTYLSKLALQFLLDTKLDRKKASFYISTSYIVWVYQTHSFSNSLESVILLLVLSLFRILIKDASGRSFNHYKACVVLGMLVALGIFNRITFIAFILLPCIPTFRLFYSKHFKSLFVSGLSFASSCFLFVYLDKTIYGSDDWCVTPLNNLLYNLQDANLTQHGLHPRYTHLLVNLPQMLGPIVVFFFSKKQKINLALLSCISGLLLLSLFRHQELRFLIPLFPLFCISIDLANLTTFPYPKLIAKTWVAFNIVFGIVMGSFHQRGVITAIQKLTEDQGKVGVHLWWKTYSPPTWLYMNNNLTVSTTNFVDSVERLDNVDYEISVDHVVDLKGCDYELFELGLMRFLNSTSDGIRLIIPKSTDKEVQSFKTKHEDVHFHILWETPFSLDLDHIDFTDLSTLRPGMTIYQIDPLRR</sequence>
<proteinExistence type="inferred from homology"/>
<evidence type="ECO:0000313" key="14">
    <source>
        <dbReference type="Proteomes" id="UP000236544"/>
    </source>
</evidence>
<keyword evidence="12" id="KW-0732">Signal</keyword>
<evidence type="ECO:0000256" key="6">
    <source>
        <dbReference type="ARBA" id="ARBA00022692"/>
    </source>
</evidence>
<accession>A0A0P1KV46</accession>
<evidence type="ECO:0000256" key="11">
    <source>
        <dbReference type="RuleBase" id="RU363075"/>
    </source>
</evidence>
<keyword evidence="6 11" id="KW-0812">Transmembrane</keyword>
<evidence type="ECO:0000256" key="1">
    <source>
        <dbReference type="ARBA" id="ARBA00004477"/>
    </source>
</evidence>